<proteinExistence type="predicted"/>
<accession>A0A6C0JLZ8</accession>
<evidence type="ECO:0000313" key="1">
    <source>
        <dbReference type="EMBL" id="QHU05497.1"/>
    </source>
</evidence>
<protein>
    <submittedName>
        <fullName evidence="1">Uncharacterized protein</fullName>
    </submittedName>
</protein>
<organism evidence="1">
    <name type="scientific">viral metagenome</name>
    <dbReference type="NCBI Taxonomy" id="1070528"/>
    <lineage>
        <taxon>unclassified sequences</taxon>
        <taxon>metagenomes</taxon>
        <taxon>organismal metagenomes</taxon>
    </lineage>
</organism>
<name>A0A6C0JLZ8_9ZZZZ</name>
<dbReference type="EMBL" id="MN740417">
    <property type="protein sequence ID" value="QHU05497.1"/>
    <property type="molecule type" value="Genomic_DNA"/>
</dbReference>
<sequence>MDYKIKVKSNIIKPYLNKNPLNKTPLNKNPLNHFMSIYFNNKITPSVYESIVKQLY</sequence>
<reference evidence="1" key="1">
    <citation type="journal article" date="2020" name="Nature">
        <title>Giant virus diversity and host interactions through global metagenomics.</title>
        <authorList>
            <person name="Schulz F."/>
            <person name="Roux S."/>
            <person name="Paez-Espino D."/>
            <person name="Jungbluth S."/>
            <person name="Walsh D.A."/>
            <person name="Denef V.J."/>
            <person name="McMahon K.D."/>
            <person name="Konstantinidis K.T."/>
            <person name="Eloe-Fadrosh E.A."/>
            <person name="Kyrpides N.C."/>
            <person name="Woyke T."/>
        </authorList>
    </citation>
    <scope>NUCLEOTIDE SEQUENCE</scope>
    <source>
        <strain evidence="1">GVMAG-M-3300027736-24</strain>
    </source>
</reference>
<dbReference type="AlphaFoldDB" id="A0A6C0JLZ8"/>